<keyword evidence="5 6" id="KW-0472">Membrane</keyword>
<evidence type="ECO:0000256" key="2">
    <source>
        <dbReference type="ARBA" id="ARBA00008017"/>
    </source>
</evidence>
<comment type="caution">
    <text evidence="6">Lacks conserved residue(s) required for the propagation of feature annotation.</text>
</comment>
<keyword evidence="6" id="KW-0406">Ion transport</keyword>
<dbReference type="InterPro" id="IPR045275">
    <property type="entry name" value="MscS_archaea/bacteria_type"/>
</dbReference>
<name>A0A1N6QIG3_9GAMM</name>
<dbReference type="SUPFAM" id="SSF82861">
    <property type="entry name" value="Mechanosensitive channel protein MscS (YggB), transmembrane region"/>
    <property type="match status" value="1"/>
</dbReference>
<organism evidence="8 9">
    <name type="scientific">Marinobacterium stanieri</name>
    <dbReference type="NCBI Taxonomy" id="49186"/>
    <lineage>
        <taxon>Bacteria</taxon>
        <taxon>Pseudomonadati</taxon>
        <taxon>Pseudomonadota</taxon>
        <taxon>Gammaproteobacteria</taxon>
        <taxon>Oceanospirillales</taxon>
        <taxon>Oceanospirillaceae</taxon>
        <taxon>Marinobacterium</taxon>
    </lineage>
</organism>
<evidence type="ECO:0000256" key="1">
    <source>
        <dbReference type="ARBA" id="ARBA00004141"/>
    </source>
</evidence>
<keyword evidence="4 6" id="KW-1133">Transmembrane helix</keyword>
<keyword evidence="9" id="KW-1185">Reference proteome</keyword>
<dbReference type="PANTHER" id="PTHR30221">
    <property type="entry name" value="SMALL-CONDUCTANCE MECHANOSENSITIVE CHANNEL"/>
    <property type="match status" value="1"/>
</dbReference>
<dbReference type="Gene3D" id="2.30.30.60">
    <property type="match status" value="1"/>
</dbReference>
<comment type="function">
    <text evidence="6">Mechanosensitive channel that participates in the regulation of osmotic pressure changes within the cell, opening in response to stretch forces in the membrane lipid bilayer, without the need for other proteins. Contributes to normal resistance to hypoosmotic shock. Forms an ion channel of 1.0 nanosiemens conductance with a slight preference for anions.</text>
</comment>
<evidence type="ECO:0000313" key="9">
    <source>
        <dbReference type="Proteomes" id="UP000186895"/>
    </source>
</evidence>
<comment type="similarity">
    <text evidence="2 6">Belongs to the MscS (TC 1.A.23) family.</text>
</comment>
<dbReference type="InterPro" id="IPR006685">
    <property type="entry name" value="MscS_channel_2nd"/>
</dbReference>
<evidence type="ECO:0000256" key="5">
    <source>
        <dbReference type="ARBA" id="ARBA00023136"/>
    </source>
</evidence>
<evidence type="ECO:0000256" key="4">
    <source>
        <dbReference type="ARBA" id="ARBA00022989"/>
    </source>
</evidence>
<gene>
    <name evidence="8" type="ORF">SAMN05421647_102528</name>
</gene>
<dbReference type="RefSeq" id="WP_010323808.1">
    <property type="nucleotide sequence ID" value="NZ_FTMN01000002.1"/>
</dbReference>
<comment type="subunit">
    <text evidence="6">Homoheptamer.</text>
</comment>
<proteinExistence type="inferred from homology"/>
<dbReference type="Pfam" id="PF00924">
    <property type="entry name" value="MS_channel_2nd"/>
    <property type="match status" value="1"/>
</dbReference>
<keyword evidence="6" id="KW-0813">Transport</keyword>
<accession>A0A1N6QIG3</accession>
<feature type="domain" description="Mechanosensitive ion channel MscS" evidence="7">
    <location>
        <begin position="107"/>
        <end position="169"/>
    </location>
</feature>
<feature type="transmembrane region" description="Helical" evidence="6">
    <location>
        <begin position="24"/>
        <end position="41"/>
    </location>
</feature>
<feature type="transmembrane region" description="Helical" evidence="6">
    <location>
        <begin position="89"/>
        <end position="120"/>
    </location>
</feature>
<keyword evidence="6" id="KW-0997">Cell inner membrane</keyword>
<dbReference type="GO" id="GO:0005886">
    <property type="term" value="C:plasma membrane"/>
    <property type="evidence" value="ECO:0007669"/>
    <property type="project" value="UniProtKB-SubCell"/>
</dbReference>
<dbReference type="eggNOG" id="COG0668">
    <property type="taxonomic scope" value="Bacteria"/>
</dbReference>
<feature type="transmembrane region" description="Helical" evidence="6">
    <location>
        <begin position="62"/>
        <end position="83"/>
    </location>
</feature>
<evidence type="ECO:0000256" key="3">
    <source>
        <dbReference type="ARBA" id="ARBA00022692"/>
    </source>
</evidence>
<sequence>MNDTADTLNSQLETVLAMFEASNLLMLVAGFVVLWLINWMIRRTATGLMDHLPTRRFTILQMTTLVSFVLYIGGTAFLLITVLNPPQEMLLAVGGSAAVAVGFALKDVAASLIAGIMLLFDRPFQVGDRVNFEGVYGEITAITLRSVRLQTLDDNTVTIPNARFVTDVVSSGNMGAMSMMVVTDFHLALDADIEQARSIVREVIVTSRFAYLKQPVTFAIEEIVLTNRVVIRLRAKAYVLDVNYEKAFQSDVTTRASMLLREAGIARPPSA</sequence>
<dbReference type="InterPro" id="IPR011014">
    <property type="entry name" value="MscS_channel_TM-2"/>
</dbReference>
<dbReference type="STRING" id="49186.SAMN05421647_102528"/>
<dbReference type="SUPFAM" id="SSF50182">
    <property type="entry name" value="Sm-like ribonucleoproteins"/>
    <property type="match status" value="1"/>
</dbReference>
<keyword evidence="6" id="KW-0407">Ion channel</keyword>
<reference evidence="8 9" key="1">
    <citation type="submission" date="2017-01" db="EMBL/GenBank/DDBJ databases">
        <authorList>
            <person name="Mah S.A."/>
            <person name="Swanson W.J."/>
            <person name="Moy G.W."/>
            <person name="Vacquier V.D."/>
        </authorList>
    </citation>
    <scope>NUCLEOTIDE SEQUENCE [LARGE SCALE GENOMIC DNA]</scope>
    <source>
        <strain evidence="8 9">DSM 7027</strain>
    </source>
</reference>
<dbReference type="AlphaFoldDB" id="A0A1N6QIG3"/>
<keyword evidence="3 6" id="KW-0812">Transmembrane</keyword>
<dbReference type="Gene3D" id="1.10.287.1260">
    <property type="match status" value="1"/>
</dbReference>
<evidence type="ECO:0000256" key="6">
    <source>
        <dbReference type="RuleBase" id="RU369025"/>
    </source>
</evidence>
<keyword evidence="6" id="KW-1003">Cell membrane</keyword>
<evidence type="ECO:0000313" key="8">
    <source>
        <dbReference type="EMBL" id="SIQ16384.1"/>
    </source>
</evidence>
<dbReference type="EMBL" id="FTMN01000002">
    <property type="protein sequence ID" value="SIQ16384.1"/>
    <property type="molecule type" value="Genomic_DNA"/>
</dbReference>
<dbReference type="PANTHER" id="PTHR30221:SF1">
    <property type="entry name" value="SMALL-CONDUCTANCE MECHANOSENSITIVE CHANNEL"/>
    <property type="match status" value="1"/>
</dbReference>
<dbReference type="InterPro" id="IPR023408">
    <property type="entry name" value="MscS_beta-dom_sf"/>
</dbReference>
<evidence type="ECO:0000259" key="7">
    <source>
        <dbReference type="Pfam" id="PF00924"/>
    </source>
</evidence>
<dbReference type="GO" id="GO:0008381">
    <property type="term" value="F:mechanosensitive monoatomic ion channel activity"/>
    <property type="evidence" value="ECO:0007669"/>
    <property type="project" value="InterPro"/>
</dbReference>
<dbReference type="Proteomes" id="UP000186895">
    <property type="component" value="Unassembled WGS sequence"/>
</dbReference>
<comment type="subcellular location">
    <subcellularLocation>
        <location evidence="6">Cell inner membrane</location>
        <topology evidence="6">Multi-pass membrane protein</topology>
    </subcellularLocation>
    <subcellularLocation>
        <location evidence="1">Membrane</location>
        <topology evidence="1">Multi-pass membrane protein</topology>
    </subcellularLocation>
</comment>
<protein>
    <recommendedName>
        <fullName evidence="6">Small-conductance mechanosensitive channel</fullName>
    </recommendedName>
</protein>
<dbReference type="InterPro" id="IPR010920">
    <property type="entry name" value="LSM_dom_sf"/>
</dbReference>